<proteinExistence type="predicted"/>
<organism evidence="2 3">
    <name type="scientific">Dryococelus australis</name>
    <dbReference type="NCBI Taxonomy" id="614101"/>
    <lineage>
        <taxon>Eukaryota</taxon>
        <taxon>Metazoa</taxon>
        <taxon>Ecdysozoa</taxon>
        <taxon>Arthropoda</taxon>
        <taxon>Hexapoda</taxon>
        <taxon>Insecta</taxon>
        <taxon>Pterygota</taxon>
        <taxon>Neoptera</taxon>
        <taxon>Polyneoptera</taxon>
        <taxon>Phasmatodea</taxon>
        <taxon>Verophasmatodea</taxon>
        <taxon>Anareolatae</taxon>
        <taxon>Phasmatidae</taxon>
        <taxon>Eurycanthinae</taxon>
        <taxon>Dryococelus</taxon>
    </lineage>
</organism>
<evidence type="ECO:0000313" key="2">
    <source>
        <dbReference type="EMBL" id="KAJ8894552.1"/>
    </source>
</evidence>
<gene>
    <name evidence="2" type="ORF">PR048_007209</name>
</gene>
<accession>A0ABQ9ID10</accession>
<feature type="region of interest" description="Disordered" evidence="1">
    <location>
        <begin position="246"/>
        <end position="274"/>
    </location>
</feature>
<feature type="compositionally biased region" description="Polar residues" evidence="1">
    <location>
        <begin position="246"/>
        <end position="267"/>
    </location>
</feature>
<comment type="caution">
    <text evidence="2">The sequence shown here is derived from an EMBL/GenBank/DDBJ whole genome shotgun (WGS) entry which is preliminary data.</text>
</comment>
<dbReference type="Proteomes" id="UP001159363">
    <property type="component" value="Chromosome 2"/>
</dbReference>
<evidence type="ECO:0000256" key="1">
    <source>
        <dbReference type="SAM" id="MobiDB-lite"/>
    </source>
</evidence>
<name>A0ABQ9ID10_9NEOP</name>
<protein>
    <submittedName>
        <fullName evidence="2">Uncharacterized protein</fullName>
    </submittedName>
</protein>
<dbReference type="EMBL" id="JARBHB010000002">
    <property type="protein sequence ID" value="KAJ8894552.1"/>
    <property type="molecule type" value="Genomic_DNA"/>
</dbReference>
<sequence length="602" mass="65860">MGRCSGSCLQPSCFRDVTAEGAAVAPTHHRPIGPYHTGPLPVLYSVHYWPIINQWIAELDKIYFKRVYTEVTYAIGSEFIRHALDDSVPIADLQGNKKRILCCQMWVAPPPLLGPGAAVTERLDRSPPTMANQVQSPARSQVGIAPDDAADQRVFLSEIFRFPRTCIPVLLHSHLISPLSALKTSLLRAAQISRHPVERNGETVLKHTEAKQPLPPRTPTAHTSKLASHGALFANHSLVTHVVANQTQGSFSKPRTGNQRTSTPTSKETPHNFDSGATVAERLNCLPPPPHQGELGSMLGRSTPDFCELESCRTMPVVGGFSRGYPVSLAPFIPGLLHTHLTSPASALKTSLLRLSTSVQRQNRLSTSELTLGLQVFTSTTAGLRRARDPGRLLLPGLLCGVIPGEEPEESDNIHEAELAPAEPRVLVAPHLSLALCLHTNHVGAEPVLPDCEWPSRKGNGFSSRQQPMAIDKLLLVSYSIEVYRVLVFYRKKSPSLPVVVSNVSYQYGPRWCREWLVYSPPTKVNRVQSPAGSPDFRKWESCRTMPLVGRFPWGFPLPPPPPTNIPALLHTHLTSPSLALSTSMLTAVHISPLHSTPASIL</sequence>
<keyword evidence="3" id="KW-1185">Reference proteome</keyword>
<evidence type="ECO:0000313" key="3">
    <source>
        <dbReference type="Proteomes" id="UP001159363"/>
    </source>
</evidence>
<reference evidence="2 3" key="1">
    <citation type="submission" date="2023-02" db="EMBL/GenBank/DDBJ databases">
        <title>LHISI_Scaffold_Assembly.</title>
        <authorList>
            <person name="Stuart O.P."/>
            <person name="Cleave R."/>
            <person name="Magrath M.J.L."/>
            <person name="Mikheyev A.S."/>
        </authorList>
    </citation>
    <scope>NUCLEOTIDE SEQUENCE [LARGE SCALE GENOMIC DNA]</scope>
    <source>
        <strain evidence="2">Daus_M_001</strain>
        <tissue evidence="2">Leg muscle</tissue>
    </source>
</reference>